<feature type="transmembrane region" description="Helical" evidence="8">
    <location>
        <begin position="288"/>
        <end position="309"/>
    </location>
</feature>
<evidence type="ECO:0000256" key="1">
    <source>
        <dbReference type="ARBA" id="ARBA00004651"/>
    </source>
</evidence>
<dbReference type="GO" id="GO:0005886">
    <property type="term" value="C:plasma membrane"/>
    <property type="evidence" value="ECO:0007669"/>
    <property type="project" value="UniProtKB-SubCell"/>
</dbReference>
<evidence type="ECO:0000256" key="6">
    <source>
        <dbReference type="ARBA" id="ARBA00022989"/>
    </source>
</evidence>
<comment type="similarity">
    <text evidence="2">Belongs to the autoinducer-2 exporter (AI-2E) (TC 2.A.86) family.</text>
</comment>
<sequence length="403" mass="45236">MKIKITQEMRKKMWMAIIVIAAGITIFFAFDKFSLLWNGIKSICSLTTPFILGFAIAFLLNKPMEFIEYKLLGKLPLKKEHRRNIAAILAVLLGIIIVGAFLAMLIPQLMESILSLVKAFPGYMEDTQEFINDFIEENGIAAEEITKMLSQNNLLTRMTEFVTDAVPKMLKYTYQFGSTLLDIVLGIMSGLYMLIDKERLMGYAKRINYALFPIEIAEYLHRMTLASGDIFNNFIVGKAIDSLIIGILCYIGSLIFQFPYALLLSVFVGVTNMIPVFGPFIGAVPGIVILFIIHPITALYFALFIFVLQQFDGNILGPLILGDKLGLPSIGILFSVCVGGGLFGIIGMFIGVPCFAVIYAAVREFVNYRLKQKKLSLEQLSFQAQKDAKQKEEEFEEIIRDDE</sequence>
<dbReference type="PANTHER" id="PTHR21716">
    <property type="entry name" value="TRANSMEMBRANE PROTEIN"/>
    <property type="match status" value="1"/>
</dbReference>
<keyword evidence="10" id="KW-1185">Reference proteome</keyword>
<dbReference type="InterPro" id="IPR002549">
    <property type="entry name" value="AI-2E-like"/>
</dbReference>
<reference evidence="9 10" key="1">
    <citation type="submission" date="2019-03" db="EMBL/GenBank/DDBJ databases">
        <title>Genomic Encyclopedia of Type Strains, Phase IV (KMG-IV): sequencing the most valuable type-strain genomes for metagenomic binning, comparative biology and taxonomic classification.</title>
        <authorList>
            <person name="Goeker M."/>
        </authorList>
    </citation>
    <scope>NUCLEOTIDE SEQUENCE [LARGE SCALE GENOMIC DNA]</scope>
    <source>
        <strain evidence="9 10">DSM 29481</strain>
    </source>
</reference>
<feature type="transmembrane region" description="Helical" evidence="8">
    <location>
        <begin position="262"/>
        <end position="281"/>
    </location>
</feature>
<organism evidence="9 10">
    <name type="scientific">Longicatena caecimuris</name>
    <dbReference type="NCBI Taxonomy" id="1796635"/>
    <lineage>
        <taxon>Bacteria</taxon>
        <taxon>Bacillati</taxon>
        <taxon>Bacillota</taxon>
        <taxon>Erysipelotrichia</taxon>
        <taxon>Erysipelotrichales</taxon>
        <taxon>Erysipelotrichaceae</taxon>
        <taxon>Longicatena</taxon>
    </lineage>
</organism>
<keyword evidence="5 8" id="KW-0812">Transmembrane</keyword>
<evidence type="ECO:0000256" key="7">
    <source>
        <dbReference type="ARBA" id="ARBA00023136"/>
    </source>
</evidence>
<evidence type="ECO:0000313" key="9">
    <source>
        <dbReference type="EMBL" id="TCU62276.1"/>
    </source>
</evidence>
<keyword evidence="7 8" id="KW-0472">Membrane</keyword>
<comment type="caution">
    <text evidence="9">The sequence shown here is derived from an EMBL/GenBank/DDBJ whole genome shotgun (WGS) entry which is preliminary data.</text>
</comment>
<dbReference type="EMBL" id="SMBP01000005">
    <property type="protein sequence ID" value="TCU62276.1"/>
    <property type="molecule type" value="Genomic_DNA"/>
</dbReference>
<keyword evidence="3" id="KW-0813">Transport</keyword>
<dbReference type="RefSeq" id="WP_132224239.1">
    <property type="nucleotide sequence ID" value="NZ_JANKBG010000006.1"/>
</dbReference>
<feature type="transmembrane region" description="Helical" evidence="8">
    <location>
        <begin position="230"/>
        <end position="256"/>
    </location>
</feature>
<feature type="transmembrane region" description="Helical" evidence="8">
    <location>
        <begin position="329"/>
        <end position="362"/>
    </location>
</feature>
<evidence type="ECO:0000256" key="2">
    <source>
        <dbReference type="ARBA" id="ARBA00009773"/>
    </source>
</evidence>
<evidence type="ECO:0000256" key="5">
    <source>
        <dbReference type="ARBA" id="ARBA00022692"/>
    </source>
</evidence>
<protein>
    <submittedName>
        <fullName evidence="9">Putative PurR-regulated permease PerM</fullName>
    </submittedName>
</protein>
<keyword evidence="6 8" id="KW-1133">Transmembrane helix</keyword>
<name>A0A4R3TL13_9FIRM</name>
<gene>
    <name evidence="9" type="ORF">EDD61_10584</name>
</gene>
<evidence type="ECO:0000256" key="3">
    <source>
        <dbReference type="ARBA" id="ARBA00022448"/>
    </source>
</evidence>
<feature type="transmembrane region" description="Helical" evidence="8">
    <location>
        <begin position="36"/>
        <end position="60"/>
    </location>
</feature>
<keyword evidence="4" id="KW-1003">Cell membrane</keyword>
<dbReference type="AlphaFoldDB" id="A0A4R3TL13"/>
<accession>A0A4R3TL13</accession>
<dbReference type="Pfam" id="PF01594">
    <property type="entry name" value="AI-2E_transport"/>
    <property type="match status" value="1"/>
</dbReference>
<proteinExistence type="inferred from homology"/>
<dbReference type="Proteomes" id="UP000295773">
    <property type="component" value="Unassembled WGS sequence"/>
</dbReference>
<dbReference type="PANTHER" id="PTHR21716:SF53">
    <property type="entry name" value="PERMEASE PERM-RELATED"/>
    <property type="match status" value="1"/>
</dbReference>
<evidence type="ECO:0000313" key="10">
    <source>
        <dbReference type="Proteomes" id="UP000295773"/>
    </source>
</evidence>
<evidence type="ECO:0000256" key="8">
    <source>
        <dbReference type="SAM" id="Phobius"/>
    </source>
</evidence>
<feature type="transmembrane region" description="Helical" evidence="8">
    <location>
        <begin position="85"/>
        <end position="106"/>
    </location>
</feature>
<dbReference type="GO" id="GO:0055085">
    <property type="term" value="P:transmembrane transport"/>
    <property type="evidence" value="ECO:0007669"/>
    <property type="project" value="TreeGrafter"/>
</dbReference>
<evidence type="ECO:0000256" key="4">
    <source>
        <dbReference type="ARBA" id="ARBA00022475"/>
    </source>
</evidence>
<comment type="subcellular location">
    <subcellularLocation>
        <location evidence="1">Cell membrane</location>
        <topology evidence="1">Multi-pass membrane protein</topology>
    </subcellularLocation>
</comment>
<feature type="transmembrane region" description="Helical" evidence="8">
    <location>
        <begin position="174"/>
        <end position="195"/>
    </location>
</feature>
<feature type="transmembrane region" description="Helical" evidence="8">
    <location>
        <begin position="12"/>
        <end position="30"/>
    </location>
</feature>